<dbReference type="InterPro" id="IPR009717">
    <property type="entry name" value="Mo-dep_Nase_C"/>
</dbReference>
<reference evidence="2 3" key="1">
    <citation type="submission" date="2021-03" db="EMBL/GenBank/DDBJ databases">
        <title>Metabolic Capacity of the Antarctic Cyanobacterium Phormidium pseudopriestleyi that Sustains Oxygenic Photosynthesis in the Presence of Hydrogen Sulfide.</title>
        <authorList>
            <person name="Lumian J.E."/>
            <person name="Jungblut A.D."/>
            <person name="Dillon M.L."/>
            <person name="Hawes I."/>
            <person name="Doran P.T."/>
            <person name="Mackey T.J."/>
            <person name="Dick G.J."/>
            <person name="Grettenberger C.L."/>
            <person name="Sumner D.Y."/>
        </authorList>
    </citation>
    <scope>NUCLEOTIDE SEQUENCE [LARGE SCALE GENOMIC DNA]</scope>
    <source>
        <strain evidence="2 3">FRX01</strain>
    </source>
</reference>
<dbReference type="SUPFAM" id="SSF158682">
    <property type="entry name" value="TerB-like"/>
    <property type="match status" value="1"/>
</dbReference>
<dbReference type="Proteomes" id="UP000664844">
    <property type="component" value="Unassembled WGS sequence"/>
</dbReference>
<sequence>MTGVVHSPLNAEQIYVWLRGLLTIAWADGHFDQEEKDLIAELTQEELAPSINLGELKPIKPQDLAAVLGNEPIIAENFLRTAVMVALADGVYSASEEEKLYEFCHALGQNSKVLEALRHTLWDGRNTQLQDSEATAWAEGEGTNGLHPGPKQQGDVLSPVRHWLDDLEIHDPRLARFLCKMIPPQCPFERDIRLFGNKVVHIPPLCHINPLYEQMVGLRFRALSYLADDCGEDVTPYCQ</sequence>
<keyword evidence="3" id="KW-1185">Reference proteome</keyword>
<dbReference type="Gene3D" id="1.10.3680.10">
    <property type="entry name" value="TerB-like"/>
    <property type="match status" value="1"/>
</dbReference>
<accession>A0ABS3FUI9</accession>
<name>A0ABS3FUI9_9CYAN</name>
<dbReference type="Pfam" id="PF06967">
    <property type="entry name" value="Mo-nitro_C"/>
    <property type="match status" value="1"/>
</dbReference>
<evidence type="ECO:0000259" key="1">
    <source>
        <dbReference type="Pfam" id="PF06967"/>
    </source>
</evidence>
<feature type="domain" description="Mo-dependent nitrogenase C-terminal" evidence="1">
    <location>
        <begin position="156"/>
        <end position="238"/>
    </location>
</feature>
<evidence type="ECO:0000313" key="3">
    <source>
        <dbReference type="Proteomes" id="UP000664844"/>
    </source>
</evidence>
<dbReference type="RefSeq" id="WP_207089264.1">
    <property type="nucleotide sequence ID" value="NZ_JAFLQW010000460.1"/>
</dbReference>
<proteinExistence type="predicted"/>
<dbReference type="InterPro" id="IPR029024">
    <property type="entry name" value="TerB-like"/>
</dbReference>
<evidence type="ECO:0000313" key="2">
    <source>
        <dbReference type="EMBL" id="MBO0350791.1"/>
    </source>
</evidence>
<dbReference type="EMBL" id="JAFLQW010000460">
    <property type="protein sequence ID" value="MBO0350791.1"/>
    <property type="molecule type" value="Genomic_DNA"/>
</dbReference>
<dbReference type="CDD" id="cd07177">
    <property type="entry name" value="terB_like"/>
    <property type="match status" value="1"/>
</dbReference>
<organism evidence="2 3">
    <name type="scientific">Phormidium pseudopriestleyi FRX01</name>
    <dbReference type="NCBI Taxonomy" id="1759528"/>
    <lineage>
        <taxon>Bacteria</taxon>
        <taxon>Bacillati</taxon>
        <taxon>Cyanobacteriota</taxon>
        <taxon>Cyanophyceae</taxon>
        <taxon>Oscillatoriophycideae</taxon>
        <taxon>Oscillatoriales</taxon>
        <taxon>Oscillatoriaceae</taxon>
        <taxon>Phormidium</taxon>
    </lineage>
</organism>
<comment type="caution">
    <text evidence="2">The sequence shown here is derived from an EMBL/GenBank/DDBJ whole genome shotgun (WGS) entry which is preliminary data.</text>
</comment>
<protein>
    <submittedName>
        <fullName evidence="2">Nitrogenase</fullName>
    </submittedName>
</protein>
<gene>
    <name evidence="2" type="ORF">J0895_17180</name>
</gene>